<proteinExistence type="predicted"/>
<dbReference type="InParanoid" id="A0A2H3CMW9"/>
<dbReference type="GO" id="GO:0016491">
    <property type="term" value="F:oxidoreductase activity"/>
    <property type="evidence" value="ECO:0007669"/>
    <property type="project" value="UniProtKB-ARBA"/>
</dbReference>
<protein>
    <recommendedName>
        <fullName evidence="1">Plastocyanin-like domain-containing protein</fullName>
    </recommendedName>
</protein>
<dbReference type="InterPro" id="IPR001117">
    <property type="entry name" value="Cu-oxidase_2nd"/>
</dbReference>
<organism evidence="2 3">
    <name type="scientific">Armillaria gallica</name>
    <name type="common">Bulbous honey fungus</name>
    <name type="synonym">Armillaria bulbosa</name>
    <dbReference type="NCBI Taxonomy" id="47427"/>
    <lineage>
        <taxon>Eukaryota</taxon>
        <taxon>Fungi</taxon>
        <taxon>Dikarya</taxon>
        <taxon>Basidiomycota</taxon>
        <taxon>Agaricomycotina</taxon>
        <taxon>Agaricomycetes</taxon>
        <taxon>Agaricomycetidae</taxon>
        <taxon>Agaricales</taxon>
        <taxon>Marasmiineae</taxon>
        <taxon>Physalacriaceae</taxon>
        <taxon>Armillaria</taxon>
    </lineage>
</organism>
<dbReference type="STRING" id="47427.A0A2H3CMW9"/>
<dbReference type="Pfam" id="PF00394">
    <property type="entry name" value="Cu-oxidase"/>
    <property type="match status" value="1"/>
</dbReference>
<gene>
    <name evidence="2" type="ORF">ARMGADRAFT_1132909</name>
</gene>
<dbReference type="Gene3D" id="2.60.40.420">
    <property type="entry name" value="Cupredoxins - blue copper proteins"/>
    <property type="match status" value="2"/>
</dbReference>
<reference evidence="3" key="1">
    <citation type="journal article" date="2017" name="Nat. Ecol. Evol.">
        <title>Genome expansion and lineage-specific genetic innovations in the forest pathogenic fungi Armillaria.</title>
        <authorList>
            <person name="Sipos G."/>
            <person name="Prasanna A.N."/>
            <person name="Walter M.C."/>
            <person name="O'Connor E."/>
            <person name="Balint B."/>
            <person name="Krizsan K."/>
            <person name="Kiss B."/>
            <person name="Hess J."/>
            <person name="Varga T."/>
            <person name="Slot J."/>
            <person name="Riley R."/>
            <person name="Boka B."/>
            <person name="Rigling D."/>
            <person name="Barry K."/>
            <person name="Lee J."/>
            <person name="Mihaltcheva S."/>
            <person name="LaButti K."/>
            <person name="Lipzen A."/>
            <person name="Waldron R."/>
            <person name="Moloney N.M."/>
            <person name="Sperisen C."/>
            <person name="Kredics L."/>
            <person name="Vagvoelgyi C."/>
            <person name="Patrignani A."/>
            <person name="Fitzpatrick D."/>
            <person name="Nagy I."/>
            <person name="Doyle S."/>
            <person name="Anderson J.B."/>
            <person name="Grigoriev I.V."/>
            <person name="Gueldener U."/>
            <person name="Muensterkoetter M."/>
            <person name="Nagy L.G."/>
        </authorList>
    </citation>
    <scope>NUCLEOTIDE SEQUENCE [LARGE SCALE GENOMIC DNA]</scope>
    <source>
        <strain evidence="3">Ar21-2</strain>
    </source>
</reference>
<feature type="domain" description="Plastocyanin-like" evidence="1">
    <location>
        <begin position="40"/>
        <end position="100"/>
    </location>
</feature>
<dbReference type="Proteomes" id="UP000217790">
    <property type="component" value="Unassembled WGS sequence"/>
</dbReference>
<evidence type="ECO:0000259" key="1">
    <source>
        <dbReference type="Pfam" id="PF00394"/>
    </source>
</evidence>
<evidence type="ECO:0000313" key="3">
    <source>
        <dbReference type="Proteomes" id="UP000217790"/>
    </source>
</evidence>
<keyword evidence="3" id="KW-1185">Reference proteome</keyword>
<dbReference type="EMBL" id="KZ293698">
    <property type="protein sequence ID" value="PBK84429.1"/>
    <property type="molecule type" value="Genomic_DNA"/>
</dbReference>
<dbReference type="InterPro" id="IPR008972">
    <property type="entry name" value="Cupredoxin"/>
</dbReference>
<dbReference type="AlphaFoldDB" id="A0A2H3CMW9"/>
<accession>A0A2H3CMW9</accession>
<name>A0A2H3CMW9_ARMGA</name>
<evidence type="ECO:0000313" key="2">
    <source>
        <dbReference type="EMBL" id="PBK84429.1"/>
    </source>
</evidence>
<dbReference type="OrthoDB" id="2121828at2759"/>
<dbReference type="SUPFAM" id="SSF49503">
    <property type="entry name" value="Cupredoxins"/>
    <property type="match status" value="2"/>
</dbReference>
<sequence>MFWYWYHTHLSTQYCDGLRRPFIIYDPEDPHADLYDVDDDSTSILTLSDYAPDATLINGVGRWSEDPSHDLAIVNIIQGIQYCIQMLNVGCDTAFTFSIEIDSVNHVPYTGSHGNPSVGTLGFEGSINSAIL</sequence>